<proteinExistence type="predicted"/>
<keyword evidence="1" id="KW-1133">Transmembrane helix</keyword>
<dbReference type="Proteomes" id="UP000675163">
    <property type="component" value="Unassembled WGS sequence"/>
</dbReference>
<reference evidence="2" key="1">
    <citation type="submission" date="2021-02" db="EMBL/GenBank/DDBJ databases">
        <title>Sequencing the genomes of 1000 actinobacteria strains.</title>
        <authorList>
            <person name="Klenk H.-P."/>
        </authorList>
    </citation>
    <scope>NUCLEOTIDE SEQUENCE</scope>
    <source>
        <strain evidence="2">DSM 22850</strain>
    </source>
</reference>
<evidence type="ECO:0000256" key="1">
    <source>
        <dbReference type="SAM" id="Phobius"/>
    </source>
</evidence>
<dbReference type="EMBL" id="JAFIDA010000001">
    <property type="protein sequence ID" value="MBP1327516.1"/>
    <property type="molecule type" value="Genomic_DNA"/>
</dbReference>
<feature type="transmembrane region" description="Helical" evidence="1">
    <location>
        <begin position="20"/>
        <end position="42"/>
    </location>
</feature>
<feature type="transmembrane region" description="Helical" evidence="1">
    <location>
        <begin position="54"/>
        <end position="78"/>
    </location>
</feature>
<evidence type="ECO:0000313" key="3">
    <source>
        <dbReference type="Proteomes" id="UP000675163"/>
    </source>
</evidence>
<accession>A0A940PYS4</accession>
<dbReference type="RefSeq" id="WP_209706402.1">
    <property type="nucleotide sequence ID" value="NZ_JAFIDA010000001.1"/>
</dbReference>
<dbReference type="AlphaFoldDB" id="A0A940PYS4"/>
<keyword evidence="3" id="KW-1185">Reference proteome</keyword>
<organism evidence="2 3">
    <name type="scientific">Leucobacter exalbidus</name>
    <dbReference type="NCBI Taxonomy" id="662960"/>
    <lineage>
        <taxon>Bacteria</taxon>
        <taxon>Bacillati</taxon>
        <taxon>Actinomycetota</taxon>
        <taxon>Actinomycetes</taxon>
        <taxon>Micrococcales</taxon>
        <taxon>Microbacteriaceae</taxon>
        <taxon>Leucobacter</taxon>
    </lineage>
</organism>
<comment type="caution">
    <text evidence="2">The sequence shown here is derived from an EMBL/GenBank/DDBJ whole genome shotgun (WGS) entry which is preliminary data.</text>
</comment>
<keyword evidence="1" id="KW-0812">Transmembrane</keyword>
<name>A0A940PYS4_9MICO</name>
<sequence length="80" mass="8397">MANENNEALFIESSRGAVSAVTVVVFVLSLVLSMGGIVLMSYGFNPTLGAFTELWIFVAGLVASVVGFMLPFTILPAIGK</sequence>
<protein>
    <submittedName>
        <fullName evidence="2">Mg/Co/Ni transporter MgtE</fullName>
    </submittedName>
</protein>
<keyword evidence="1" id="KW-0472">Membrane</keyword>
<evidence type="ECO:0000313" key="2">
    <source>
        <dbReference type="EMBL" id="MBP1327516.1"/>
    </source>
</evidence>
<gene>
    <name evidence="2" type="ORF">JOF28_002748</name>
</gene>